<organism evidence="3 4">
    <name type="scientific">Candolleomyces aberdarensis</name>
    <dbReference type="NCBI Taxonomy" id="2316362"/>
    <lineage>
        <taxon>Eukaryota</taxon>
        <taxon>Fungi</taxon>
        <taxon>Dikarya</taxon>
        <taxon>Basidiomycota</taxon>
        <taxon>Agaricomycotina</taxon>
        <taxon>Agaricomycetes</taxon>
        <taxon>Agaricomycetidae</taxon>
        <taxon>Agaricales</taxon>
        <taxon>Agaricineae</taxon>
        <taxon>Psathyrellaceae</taxon>
        <taxon>Candolleomyces</taxon>
    </lineage>
</organism>
<dbReference type="GO" id="GO:0016020">
    <property type="term" value="C:membrane"/>
    <property type="evidence" value="ECO:0007669"/>
    <property type="project" value="TreeGrafter"/>
</dbReference>
<sequence>KTYLTVFFGGTFMVILMIFTVLPIYWGSLWKIPTRNLNGWVVDFDGDFIGQSVSQALGSIQGSQSRVTWTVIPATNFPGGPQQLSDAVRDEQIWTAVAINPGSTSRLTAALTAPNASYDGAEVITAFAVEARNENAYRSLIRPSLQGTLDVVSRTMARRIAQNAANSAALASVMAASPQTIVSPVHYTIHNLIPFDQAVATASTFVGMLYQVIMGFFVVMIAQSAREASGYQNTLSTKSLIMLRLSSSSFAYFMISLFYSLMNLAFQLDVTRKFGSGGFMVFWMVNYVGMLAVALALESLITLLTARGIPFFMLLWIIANLSVSIFPLEVMPSIFRYGYAAPFYNLSRALRTVVFGTKNHVGQSVGILFAWVVISFITLPLIQWFVRRNETRTQVANEEIGEQRSRVSFETQSTL</sequence>
<evidence type="ECO:0000259" key="2">
    <source>
        <dbReference type="Pfam" id="PF12051"/>
    </source>
</evidence>
<keyword evidence="1" id="KW-1133">Transmembrane helix</keyword>
<name>A0A4Q2DLQ4_9AGAR</name>
<feature type="transmembrane region" description="Helical" evidence="1">
    <location>
        <begin position="365"/>
        <end position="386"/>
    </location>
</feature>
<protein>
    <recommendedName>
        <fullName evidence="2">DUF3533 domain-containing protein</fullName>
    </recommendedName>
</protein>
<feature type="non-terminal residue" evidence="3">
    <location>
        <position position="1"/>
    </location>
</feature>
<gene>
    <name evidence="3" type="ORF">EST38_g5608</name>
</gene>
<reference evidence="3 4" key="1">
    <citation type="submission" date="2019-01" db="EMBL/GenBank/DDBJ databases">
        <title>Draft genome sequence of Psathyrella aberdarensis IHI B618.</title>
        <authorList>
            <person name="Buettner E."/>
            <person name="Kellner H."/>
        </authorList>
    </citation>
    <scope>NUCLEOTIDE SEQUENCE [LARGE SCALE GENOMIC DNA]</scope>
    <source>
        <strain evidence="3 4">IHI B618</strain>
    </source>
</reference>
<feature type="transmembrane region" description="Helical" evidence="1">
    <location>
        <begin position="164"/>
        <end position="182"/>
    </location>
</feature>
<keyword evidence="1" id="KW-0472">Membrane</keyword>
<feature type="transmembrane region" description="Helical" evidence="1">
    <location>
        <begin position="6"/>
        <end position="26"/>
    </location>
</feature>
<dbReference type="EMBL" id="SDEE01000159">
    <property type="protein sequence ID" value="RXW20236.1"/>
    <property type="molecule type" value="Genomic_DNA"/>
</dbReference>
<feature type="transmembrane region" description="Helical" evidence="1">
    <location>
        <begin position="309"/>
        <end position="328"/>
    </location>
</feature>
<feature type="transmembrane region" description="Helical" evidence="1">
    <location>
        <begin position="202"/>
        <end position="222"/>
    </location>
</feature>
<dbReference type="STRING" id="2316362.A0A4Q2DLQ4"/>
<feature type="transmembrane region" description="Helical" evidence="1">
    <location>
        <begin position="274"/>
        <end position="297"/>
    </location>
</feature>
<dbReference type="Pfam" id="PF12051">
    <property type="entry name" value="DUF3533"/>
    <property type="match status" value="1"/>
</dbReference>
<dbReference type="PANTHER" id="PTHR34814:SF1">
    <property type="entry name" value="NITROSOGUANIDINE RESISTANCE PROTEIN SNG1"/>
    <property type="match status" value="1"/>
</dbReference>
<dbReference type="AlphaFoldDB" id="A0A4Q2DLQ4"/>
<dbReference type="Proteomes" id="UP000290288">
    <property type="component" value="Unassembled WGS sequence"/>
</dbReference>
<evidence type="ECO:0000313" key="3">
    <source>
        <dbReference type="EMBL" id="RXW20236.1"/>
    </source>
</evidence>
<dbReference type="InterPro" id="IPR053001">
    <property type="entry name" value="MNNG_permease-like"/>
</dbReference>
<keyword evidence="4" id="KW-1185">Reference proteome</keyword>
<evidence type="ECO:0000313" key="4">
    <source>
        <dbReference type="Proteomes" id="UP000290288"/>
    </source>
</evidence>
<proteinExistence type="predicted"/>
<dbReference type="PANTHER" id="PTHR34814">
    <property type="entry name" value="NITROSOGUANIDINE RESISTANCE PROTEIN SNG1"/>
    <property type="match status" value="1"/>
</dbReference>
<feature type="domain" description="DUF3533" evidence="2">
    <location>
        <begin position="12"/>
        <end position="376"/>
    </location>
</feature>
<dbReference type="OrthoDB" id="2140105at2759"/>
<dbReference type="InterPro" id="IPR022703">
    <property type="entry name" value="DUF3533"/>
</dbReference>
<keyword evidence="1" id="KW-0812">Transmembrane</keyword>
<feature type="transmembrane region" description="Helical" evidence="1">
    <location>
        <begin position="243"/>
        <end position="262"/>
    </location>
</feature>
<accession>A0A4Q2DLQ4</accession>
<comment type="caution">
    <text evidence="3">The sequence shown here is derived from an EMBL/GenBank/DDBJ whole genome shotgun (WGS) entry which is preliminary data.</text>
</comment>
<evidence type="ECO:0000256" key="1">
    <source>
        <dbReference type="SAM" id="Phobius"/>
    </source>
</evidence>